<reference evidence="5 6" key="1">
    <citation type="submission" date="2019-01" db="EMBL/GenBank/DDBJ databases">
        <title>Nocardioides guangzhouensis sp. nov., an actinobacterium isolated from soil.</title>
        <authorList>
            <person name="Fu Y."/>
            <person name="Cai Y."/>
            <person name="Lin Z."/>
            <person name="Chen P."/>
        </authorList>
    </citation>
    <scope>NUCLEOTIDE SEQUENCE [LARGE SCALE GENOMIC DNA]</scope>
    <source>
        <strain evidence="5 6">NBRC 105384</strain>
    </source>
</reference>
<sequence>MSEPPQGSRRTPGNQGGDEGDYHWLYGGDAGQGSGGSRSGAGAGQDPEPTRMLPTMGRPGGRRGQPYEQPAAPRTQSGRGGPGGPRGGVATASPPPSRPPRAPRRRFRLGWLKIALLLWLVFLVAVPLWAWSKVDKVGTDPGGDRPAAQEGTTYLLVGSDSREGLSRKEQLQYGTGKGSGRRTDTIMLLHTGQGPNLLMSIPRDSIVEVPGYGDTKINAAFAYGGPKLLVETIELATGIRIDDYVEIGFGGFVNVVDAVGGIEICPKQAMKDPQANLDVEKGCQEADGTTALGYARSRHTSSLGDIDRARHQREVVSAVGHEAASPWSVINPVRYLRLASAGSDSLRVGKDTSMISTMKFAWAMTRVDGKTGLTCGVPIADLAVHWDQERADRLFELIREDRTADVSKQLCRASGLANQ</sequence>
<feature type="domain" description="Cell envelope-related transcriptional attenuator" evidence="4">
    <location>
        <begin position="182"/>
        <end position="323"/>
    </location>
</feature>
<feature type="region of interest" description="Disordered" evidence="2">
    <location>
        <begin position="158"/>
        <end position="180"/>
    </location>
</feature>
<dbReference type="PANTHER" id="PTHR33392:SF6">
    <property type="entry name" value="POLYISOPRENYL-TEICHOIC ACID--PEPTIDOGLYCAN TEICHOIC ACID TRANSFERASE TAGU"/>
    <property type="match status" value="1"/>
</dbReference>
<evidence type="ECO:0000256" key="2">
    <source>
        <dbReference type="SAM" id="MobiDB-lite"/>
    </source>
</evidence>
<comment type="caution">
    <text evidence="5">The sequence shown here is derived from an EMBL/GenBank/DDBJ whole genome shotgun (WGS) entry which is preliminary data.</text>
</comment>
<comment type="similarity">
    <text evidence="1">Belongs to the LytR/CpsA/Psr (LCP) family.</text>
</comment>
<gene>
    <name evidence="5" type="ORF">ETU37_07575</name>
</gene>
<organism evidence="5 6">
    <name type="scientific">Nocardioides iriomotensis</name>
    <dbReference type="NCBI Taxonomy" id="715784"/>
    <lineage>
        <taxon>Bacteria</taxon>
        <taxon>Bacillati</taxon>
        <taxon>Actinomycetota</taxon>
        <taxon>Actinomycetes</taxon>
        <taxon>Propionibacteriales</taxon>
        <taxon>Nocardioidaceae</taxon>
        <taxon>Nocardioides</taxon>
    </lineage>
</organism>
<proteinExistence type="inferred from homology"/>
<keyword evidence="3" id="KW-0812">Transmembrane</keyword>
<accession>A0A4Q5J579</accession>
<dbReference type="Proteomes" id="UP000291189">
    <property type="component" value="Unassembled WGS sequence"/>
</dbReference>
<dbReference type="AlphaFoldDB" id="A0A4Q5J579"/>
<feature type="compositionally biased region" description="Gly residues" evidence="2">
    <location>
        <begin position="28"/>
        <end position="43"/>
    </location>
</feature>
<dbReference type="InterPro" id="IPR004474">
    <property type="entry name" value="LytR_CpsA_psr"/>
</dbReference>
<evidence type="ECO:0000313" key="5">
    <source>
        <dbReference type="EMBL" id="RYU12819.1"/>
    </source>
</evidence>
<feature type="compositionally biased region" description="Basic and acidic residues" evidence="2">
    <location>
        <begin position="160"/>
        <end position="170"/>
    </location>
</feature>
<dbReference type="Pfam" id="PF03816">
    <property type="entry name" value="LytR_cpsA_psr"/>
    <property type="match status" value="1"/>
</dbReference>
<name>A0A4Q5J579_9ACTN</name>
<dbReference type="RefSeq" id="WP_129986638.1">
    <property type="nucleotide sequence ID" value="NZ_SDPU01000020.1"/>
</dbReference>
<keyword evidence="6" id="KW-1185">Reference proteome</keyword>
<protein>
    <submittedName>
        <fullName evidence="5">LytR family transcriptional regulator</fullName>
    </submittedName>
</protein>
<feature type="region of interest" description="Disordered" evidence="2">
    <location>
        <begin position="1"/>
        <end position="103"/>
    </location>
</feature>
<evidence type="ECO:0000256" key="3">
    <source>
        <dbReference type="SAM" id="Phobius"/>
    </source>
</evidence>
<feature type="transmembrane region" description="Helical" evidence="3">
    <location>
        <begin position="111"/>
        <end position="131"/>
    </location>
</feature>
<dbReference type="Gene3D" id="3.40.630.190">
    <property type="entry name" value="LCP protein"/>
    <property type="match status" value="1"/>
</dbReference>
<dbReference type="OrthoDB" id="9782542at2"/>
<dbReference type="NCBIfam" id="TIGR00350">
    <property type="entry name" value="lytR_cpsA_psr"/>
    <property type="match status" value="1"/>
</dbReference>
<feature type="compositionally biased region" description="Gly residues" evidence="2">
    <location>
        <begin position="78"/>
        <end position="87"/>
    </location>
</feature>
<keyword evidence="3" id="KW-1133">Transmembrane helix</keyword>
<keyword evidence="3" id="KW-0472">Membrane</keyword>
<evidence type="ECO:0000256" key="1">
    <source>
        <dbReference type="ARBA" id="ARBA00006068"/>
    </source>
</evidence>
<evidence type="ECO:0000313" key="6">
    <source>
        <dbReference type="Proteomes" id="UP000291189"/>
    </source>
</evidence>
<evidence type="ECO:0000259" key="4">
    <source>
        <dbReference type="Pfam" id="PF03816"/>
    </source>
</evidence>
<dbReference type="InterPro" id="IPR050922">
    <property type="entry name" value="LytR/CpsA/Psr_CW_biosynth"/>
</dbReference>
<dbReference type="EMBL" id="SDPU01000020">
    <property type="protein sequence ID" value="RYU12819.1"/>
    <property type="molecule type" value="Genomic_DNA"/>
</dbReference>
<dbReference type="PANTHER" id="PTHR33392">
    <property type="entry name" value="POLYISOPRENYL-TEICHOIC ACID--PEPTIDOGLYCAN TEICHOIC ACID TRANSFERASE TAGU"/>
    <property type="match status" value="1"/>
</dbReference>